<dbReference type="STRING" id="461836.A0A0L0D776"/>
<accession>A0A0L0D776</accession>
<dbReference type="GO" id="GO:0016020">
    <property type="term" value="C:membrane"/>
    <property type="evidence" value="ECO:0007669"/>
    <property type="project" value="InterPro"/>
</dbReference>
<evidence type="ECO:0000313" key="4">
    <source>
        <dbReference type="Proteomes" id="UP000054408"/>
    </source>
</evidence>
<proteinExistence type="predicted"/>
<feature type="domain" description="EamA" evidence="2">
    <location>
        <begin position="47"/>
        <end position="111"/>
    </location>
</feature>
<keyword evidence="1" id="KW-1133">Transmembrane helix</keyword>
<name>A0A0L0D776_THETB</name>
<gene>
    <name evidence="3" type="ORF">AMSG_11773</name>
</gene>
<protein>
    <recommendedName>
        <fullName evidence="2">EamA domain-containing protein</fullName>
    </recommendedName>
</protein>
<keyword evidence="4" id="KW-1185">Reference proteome</keyword>
<dbReference type="PANTHER" id="PTHR19346:SF4">
    <property type="entry name" value="SUGAR PHOSPHATE TRANSPORTER DOMAIN-CONTAINING PROTEIN"/>
    <property type="match status" value="1"/>
</dbReference>
<feature type="transmembrane region" description="Helical" evidence="1">
    <location>
        <begin position="133"/>
        <end position="151"/>
    </location>
</feature>
<keyword evidence="1" id="KW-0812">Transmembrane</keyword>
<keyword evidence="1" id="KW-0472">Membrane</keyword>
<dbReference type="RefSeq" id="XP_013760006.1">
    <property type="nucleotide sequence ID" value="XM_013904552.1"/>
</dbReference>
<dbReference type="InterPro" id="IPR037185">
    <property type="entry name" value="EmrE-like"/>
</dbReference>
<dbReference type="OrthoDB" id="10062838at2759"/>
<feature type="transmembrane region" description="Helical" evidence="1">
    <location>
        <begin position="171"/>
        <end position="192"/>
    </location>
</feature>
<dbReference type="InterPro" id="IPR000620">
    <property type="entry name" value="EamA_dom"/>
</dbReference>
<evidence type="ECO:0000313" key="3">
    <source>
        <dbReference type="EMBL" id="KNC47143.1"/>
    </source>
</evidence>
<dbReference type="Pfam" id="PF00892">
    <property type="entry name" value="EamA"/>
    <property type="match status" value="1"/>
</dbReference>
<feature type="transmembrane region" description="Helical" evidence="1">
    <location>
        <begin position="212"/>
        <end position="233"/>
    </location>
</feature>
<dbReference type="AlphaFoldDB" id="A0A0L0D776"/>
<organism evidence="3 4">
    <name type="scientific">Thecamonas trahens ATCC 50062</name>
    <dbReference type="NCBI Taxonomy" id="461836"/>
    <lineage>
        <taxon>Eukaryota</taxon>
        <taxon>Apusozoa</taxon>
        <taxon>Apusomonadida</taxon>
        <taxon>Apusomonadidae</taxon>
        <taxon>Thecamonas</taxon>
    </lineage>
</organism>
<dbReference type="eggNOG" id="KOG2765">
    <property type="taxonomic scope" value="Eukaryota"/>
</dbReference>
<dbReference type="EMBL" id="GL349445">
    <property type="protein sequence ID" value="KNC47143.1"/>
    <property type="molecule type" value="Genomic_DNA"/>
</dbReference>
<dbReference type="SUPFAM" id="SSF103481">
    <property type="entry name" value="Multidrug resistance efflux transporter EmrE"/>
    <property type="match status" value="1"/>
</dbReference>
<feature type="transmembrane region" description="Helical" evidence="1">
    <location>
        <begin position="238"/>
        <end position="257"/>
    </location>
</feature>
<evidence type="ECO:0000256" key="1">
    <source>
        <dbReference type="SAM" id="Phobius"/>
    </source>
</evidence>
<evidence type="ECO:0000259" key="2">
    <source>
        <dbReference type="Pfam" id="PF00892"/>
    </source>
</evidence>
<dbReference type="InterPro" id="IPR026505">
    <property type="entry name" value="Solute_c_fam_35_mem_F3/F4"/>
</dbReference>
<dbReference type="OMA" id="CSTFFAA"/>
<dbReference type="PANTHER" id="PTHR19346">
    <property type="entry name" value="SUGAR PHOSPHATE TRANSPORTER DOMAIN-CONTAINING PROTEIN"/>
    <property type="match status" value="1"/>
</dbReference>
<dbReference type="Proteomes" id="UP000054408">
    <property type="component" value="Unassembled WGS sequence"/>
</dbReference>
<feature type="transmembrane region" description="Helical" evidence="1">
    <location>
        <begin position="94"/>
        <end position="113"/>
    </location>
</feature>
<feature type="transmembrane region" description="Helical" evidence="1">
    <location>
        <begin position="39"/>
        <end position="59"/>
    </location>
</feature>
<sequence length="295" mass="32092">MLRYKEHWRTLPHPVHGKDFEWSSFGEFRVAWKLTWGQMAWRGFWLAGAYMVPDIFWFSSLSMTSVAAATTIFNSSTAFVVLFSIFLLGERPSLIKFGAAILAVASSAMVSFADNIAPSHGSNSDTSSSKPSNPVLGGLFAFLGAVLYGLYEVVYKRFGLVTGENDPLPMVIIVAGLMGVGNTLGLAPFIPLLDWTGLEEWHLPVADKWPNFVIMSAMLAVFIVSLMTSIALLPSPTYVAVGITLTVPGSLVLDAVLHGASYSWPFLVGSLGVILSFGLIVAKEHHPALLSHRWL</sequence>
<reference evidence="3 4" key="1">
    <citation type="submission" date="2010-05" db="EMBL/GenBank/DDBJ databases">
        <title>The Genome Sequence of Thecamonas trahens ATCC 50062.</title>
        <authorList>
            <consortium name="The Broad Institute Genome Sequencing Platform"/>
            <person name="Russ C."/>
            <person name="Cuomo C."/>
            <person name="Shea T."/>
            <person name="Young S.K."/>
            <person name="Zeng Q."/>
            <person name="Koehrsen M."/>
            <person name="Haas B."/>
            <person name="Borodovsky M."/>
            <person name="Guigo R."/>
            <person name="Alvarado L."/>
            <person name="Berlin A."/>
            <person name="Bochicchio J."/>
            <person name="Borenstein D."/>
            <person name="Chapman S."/>
            <person name="Chen Z."/>
            <person name="Freedman E."/>
            <person name="Gellesch M."/>
            <person name="Goldberg J."/>
            <person name="Griggs A."/>
            <person name="Gujja S."/>
            <person name="Heilman E."/>
            <person name="Heiman D."/>
            <person name="Hepburn T."/>
            <person name="Howarth C."/>
            <person name="Jen D."/>
            <person name="Larson L."/>
            <person name="Mehta T."/>
            <person name="Park D."/>
            <person name="Pearson M."/>
            <person name="Roberts A."/>
            <person name="Saif S."/>
            <person name="Shenoy N."/>
            <person name="Sisk P."/>
            <person name="Stolte C."/>
            <person name="Sykes S."/>
            <person name="Thomson T."/>
            <person name="Walk T."/>
            <person name="White J."/>
            <person name="Yandava C."/>
            <person name="Burger G."/>
            <person name="Gray M.W."/>
            <person name="Holland P.W.H."/>
            <person name="King N."/>
            <person name="Lang F.B.F."/>
            <person name="Roger A.J."/>
            <person name="Ruiz-Trillo I."/>
            <person name="Lander E."/>
            <person name="Nusbaum C."/>
        </authorList>
    </citation>
    <scope>NUCLEOTIDE SEQUENCE [LARGE SCALE GENOMIC DNA]</scope>
    <source>
        <strain evidence="3 4">ATCC 50062</strain>
    </source>
</reference>
<feature type="transmembrane region" description="Helical" evidence="1">
    <location>
        <begin position="263"/>
        <end position="282"/>
    </location>
</feature>
<feature type="transmembrane region" description="Helical" evidence="1">
    <location>
        <begin position="65"/>
        <end position="87"/>
    </location>
</feature>
<dbReference type="GeneID" id="25569688"/>